<sequence length="60" mass="6548">MGVVSFHAMLHNTPMAIPIITGTLPHNHPPIPVAFHPHNRPPSSVSHVSITLLNTWKAAR</sequence>
<proteinExistence type="predicted"/>
<dbReference type="HOGENOM" id="CLU_2933574_0_0_11"/>
<protein>
    <submittedName>
        <fullName evidence="1">Uncharacterized protein</fullName>
    </submittedName>
</protein>
<reference evidence="1 2" key="1">
    <citation type="submission" date="2009-01" db="EMBL/GenBank/DDBJ databases">
        <authorList>
            <person name="Fulton L."/>
            <person name="Clifton S."/>
            <person name="Chinwalla A.T."/>
            <person name="Mitreva M."/>
            <person name="Sodergren E."/>
            <person name="Weinstock G."/>
            <person name="Clifton S."/>
            <person name="Dooling D.J."/>
            <person name="Fulton B."/>
            <person name="Minx P."/>
            <person name="Pepin K.H."/>
            <person name="Johnson M."/>
            <person name="Bhonagiri V."/>
            <person name="Nash W.E."/>
            <person name="Mardis E.R."/>
            <person name="Wilson R.K."/>
        </authorList>
    </citation>
    <scope>NUCLEOTIDE SEQUENCE [LARGE SCALE GENOMIC DNA]</scope>
    <source>
        <strain evidence="1 2">ATCC 33806</strain>
    </source>
</reference>
<name>C0E6W2_9CORY</name>
<dbReference type="Proteomes" id="UP000006247">
    <property type="component" value="Unassembled WGS sequence"/>
</dbReference>
<dbReference type="AlphaFoldDB" id="C0E6W2"/>
<organism evidence="1 2">
    <name type="scientific">Corynebacterium matruchotii ATCC 33806</name>
    <dbReference type="NCBI Taxonomy" id="566549"/>
    <lineage>
        <taxon>Bacteria</taxon>
        <taxon>Bacillati</taxon>
        <taxon>Actinomycetota</taxon>
        <taxon>Actinomycetes</taxon>
        <taxon>Mycobacteriales</taxon>
        <taxon>Corynebacteriaceae</taxon>
        <taxon>Corynebacterium</taxon>
    </lineage>
</organism>
<accession>C0E6W2</accession>
<evidence type="ECO:0000313" key="2">
    <source>
        <dbReference type="Proteomes" id="UP000006247"/>
    </source>
</evidence>
<evidence type="ECO:0000313" key="1">
    <source>
        <dbReference type="EMBL" id="EEG25822.1"/>
    </source>
</evidence>
<gene>
    <name evidence="1" type="ORF">CORMATOL_02750</name>
</gene>
<dbReference type="EMBL" id="ACEB01000046">
    <property type="protein sequence ID" value="EEG25822.1"/>
    <property type="molecule type" value="Genomic_DNA"/>
</dbReference>
<comment type="caution">
    <text evidence="1">The sequence shown here is derived from an EMBL/GenBank/DDBJ whole genome shotgun (WGS) entry which is preliminary data.</text>
</comment>